<protein>
    <submittedName>
        <fullName evidence="2">Uncharacterized protein</fullName>
    </submittedName>
</protein>
<feature type="transmembrane region" description="Helical" evidence="1">
    <location>
        <begin position="12"/>
        <end position="34"/>
    </location>
</feature>
<keyword evidence="1" id="KW-0812">Transmembrane</keyword>
<evidence type="ECO:0000313" key="2">
    <source>
        <dbReference type="EMBL" id="MCA6075614.1"/>
    </source>
</evidence>
<dbReference type="RefSeq" id="WP_225698711.1">
    <property type="nucleotide sequence ID" value="NZ_JAIXNE010000002.1"/>
</dbReference>
<proteinExistence type="predicted"/>
<dbReference type="InterPro" id="IPR045749">
    <property type="entry name" value="DUF6090"/>
</dbReference>
<dbReference type="Pfam" id="PF19578">
    <property type="entry name" value="DUF6090"/>
    <property type="match status" value="1"/>
</dbReference>
<gene>
    <name evidence="2" type="ORF">LDX50_12100</name>
</gene>
<organism evidence="2 3">
    <name type="scientific">Fulvivirga sedimenti</name>
    <dbReference type="NCBI Taxonomy" id="2879465"/>
    <lineage>
        <taxon>Bacteria</taxon>
        <taxon>Pseudomonadati</taxon>
        <taxon>Bacteroidota</taxon>
        <taxon>Cytophagia</taxon>
        <taxon>Cytophagales</taxon>
        <taxon>Fulvivirgaceae</taxon>
        <taxon>Fulvivirga</taxon>
    </lineage>
</organism>
<evidence type="ECO:0000256" key="1">
    <source>
        <dbReference type="SAM" id="Phobius"/>
    </source>
</evidence>
<dbReference type="EMBL" id="JAIXNE010000002">
    <property type="protein sequence ID" value="MCA6075614.1"/>
    <property type="molecule type" value="Genomic_DNA"/>
</dbReference>
<sequence>MMKNNVSRYLAYAFGEIILVVIGILIALMINSWWQSKKDKEYEIDVLLQIQSAIEGDFYLIEGLTERSGTRQDGINFLLKAINTKNTTFPDSVIMNAYNKTSMGSTYTYDRSIYESLKVKGLEKIRNDSIRYMITRLYELYQPRASLFIDDYARERGWKTIISNLEPLILDFVSTEDENGNYVIQKRPKEGFLQSPELIRILSLNQEDDSHFRFRIQGIRNRLKISNDIIDSELERLAE</sequence>
<reference evidence="2" key="1">
    <citation type="submission" date="2021-09" db="EMBL/GenBank/DDBJ databases">
        <title>Fulvivirga sp. isolated from coastal sediment.</title>
        <authorList>
            <person name="Yu H."/>
        </authorList>
    </citation>
    <scope>NUCLEOTIDE SEQUENCE</scope>
    <source>
        <strain evidence="2">1062</strain>
    </source>
</reference>
<keyword evidence="1" id="KW-0472">Membrane</keyword>
<dbReference type="AlphaFoldDB" id="A0A9X1HSJ3"/>
<keyword evidence="1" id="KW-1133">Transmembrane helix</keyword>
<keyword evidence="3" id="KW-1185">Reference proteome</keyword>
<dbReference type="Proteomes" id="UP001139409">
    <property type="component" value="Unassembled WGS sequence"/>
</dbReference>
<comment type="caution">
    <text evidence="2">The sequence shown here is derived from an EMBL/GenBank/DDBJ whole genome shotgun (WGS) entry which is preliminary data.</text>
</comment>
<accession>A0A9X1HSJ3</accession>
<name>A0A9X1HSJ3_9BACT</name>
<evidence type="ECO:0000313" key="3">
    <source>
        <dbReference type="Proteomes" id="UP001139409"/>
    </source>
</evidence>